<feature type="compositionally biased region" description="Low complexity" evidence="2">
    <location>
        <begin position="112"/>
        <end position="130"/>
    </location>
</feature>
<dbReference type="OrthoDB" id="2576233at2759"/>
<gene>
    <name evidence="4" type="ORF">BCR44DRAFT_384516</name>
</gene>
<dbReference type="InterPro" id="IPR013087">
    <property type="entry name" value="Znf_C2H2_type"/>
</dbReference>
<dbReference type="InterPro" id="IPR041078">
    <property type="entry name" value="Plavaka"/>
</dbReference>
<evidence type="ECO:0000256" key="2">
    <source>
        <dbReference type="SAM" id="MobiDB-lite"/>
    </source>
</evidence>
<evidence type="ECO:0000259" key="3">
    <source>
        <dbReference type="PROSITE" id="PS50157"/>
    </source>
</evidence>
<name>A0A1Y2HZ14_9FUNG</name>
<feature type="region of interest" description="Disordered" evidence="2">
    <location>
        <begin position="935"/>
        <end position="971"/>
    </location>
</feature>
<evidence type="ECO:0000256" key="1">
    <source>
        <dbReference type="PROSITE-ProRule" id="PRU00042"/>
    </source>
</evidence>
<evidence type="ECO:0000313" key="4">
    <source>
        <dbReference type="EMBL" id="ORZ39194.1"/>
    </source>
</evidence>
<proteinExistence type="predicted"/>
<feature type="domain" description="C2H2-type" evidence="3">
    <location>
        <begin position="13"/>
        <end position="40"/>
    </location>
</feature>
<feature type="compositionally biased region" description="Low complexity" evidence="2">
    <location>
        <begin position="76"/>
        <end position="86"/>
    </location>
</feature>
<keyword evidence="1" id="KW-0863">Zinc-finger</keyword>
<dbReference type="Proteomes" id="UP000193411">
    <property type="component" value="Unassembled WGS sequence"/>
</dbReference>
<accession>A0A1Y2HZ14</accession>
<keyword evidence="1" id="KW-0862">Zinc</keyword>
<dbReference type="Pfam" id="PF18759">
    <property type="entry name" value="Plavaka"/>
    <property type="match status" value="1"/>
</dbReference>
<sequence>MDTQAPNEEGKPVPCPECGSRFSRQQDLQRHITMMRKKPSRRCTGGASTSNKAPPSPAAGNAPRAPTSASVRQTPSISSNSSSERSLGTLPPTSIAHASGQMSDHAMPTVESDSAQTAASSSSRSMVAASDEQDKQKRWDAHPPREPVHPGTFVPGCFEATSRPQAAPRRIHGPPTYAEAVGVGLHNSPLLAQLKSLGVVPDALLKHPGLTKNPFLPHNGVTAFRIAYLEIVQLHLTHSESSQLHDCFDDILQALDKTLSVPRLPTMKKQILEHSPFVLKAKTTAITEGIRSFIFKFRPFIPTMKALLGRSHLAKHYHVTPKYHVVAGDREGVCSNACRQYSSIPTGLRWERLAAQLPDGHASVPYFIGSDKAVVFGQTVAWPIVLHLAAYDKCIHNRPLIHTSFVLGYLVQPTKVHQDIESLSAARSASISKSVFHKCLAVLLDDEVRTAAADGVKMRFPDGNEYMAHPQLLDYLGDLPEKALAALVKQNVACVQCCAPAGSFHKRYKDTKQRSEEMVRHALDILEEKGATKTLQEDWEKEHGVFLMPNALWELPHFDVHKFGLCDDLHQLYIGVFGRHLCGTLFEYLEQQPAVEQEFRLRLAGVPGFPTQQFHSLSSVTYAASQVTAATWKSLVHVMPALVHDLFDADDMSEYAVRLRTVVPETFSSFARLSSKLDQRCFTDAQVDEVEYALDDFFDNIPRYYAAFRKPPPSGALTLHTLNHSDRSLRECGGLDEYSTGTRIELLHKFLVKLPGEFVNPRDVLEIGLFDYIQVHDAMTEHLAWLALYRPELIADWSWGPSAEPIFELIDGVRDLGIPGVPMFGKLAKSSKQSARDALAVTSEDEHEWTSSAAGIPEHPAALKFEERFSLYSRAAASVLTANVGSSMPTTGSPLLAESTANAQPPDPHAPAFNTRPPDPHTSVVVLSATTTLADSTVNTGPPDPHLSHPFTTPPHDTPRSQAAVDASGSASPLLAQIEHSTAIANRNYTSLLKLVNHDGGSRQWYLSTPLRQLRHWKDRGGTTLDKVIQTLGQETFGGMHDAIGHFALQFLWYVIELVNALSLPHETQLTTE</sequence>
<reference evidence="4 5" key="1">
    <citation type="submission" date="2016-07" db="EMBL/GenBank/DDBJ databases">
        <title>Pervasive Adenine N6-methylation of Active Genes in Fungi.</title>
        <authorList>
            <consortium name="DOE Joint Genome Institute"/>
            <person name="Mondo S.J."/>
            <person name="Dannebaum R.O."/>
            <person name="Kuo R.C."/>
            <person name="Labutti K."/>
            <person name="Haridas S."/>
            <person name="Kuo A."/>
            <person name="Salamov A."/>
            <person name="Ahrendt S.R."/>
            <person name="Lipzen A."/>
            <person name="Sullivan W."/>
            <person name="Andreopoulos W.B."/>
            <person name="Clum A."/>
            <person name="Lindquist E."/>
            <person name="Daum C."/>
            <person name="Ramamoorthy G.K."/>
            <person name="Gryganskyi A."/>
            <person name="Culley D."/>
            <person name="Magnuson J.K."/>
            <person name="James T.Y."/>
            <person name="O'Malley M.A."/>
            <person name="Stajich J.E."/>
            <person name="Spatafora J.W."/>
            <person name="Visel A."/>
            <person name="Grigoriev I.V."/>
        </authorList>
    </citation>
    <scope>NUCLEOTIDE SEQUENCE [LARGE SCALE GENOMIC DNA]</scope>
    <source>
        <strain evidence="4 5">PL171</strain>
    </source>
</reference>
<feature type="region of interest" description="Disordered" evidence="2">
    <location>
        <begin position="885"/>
        <end position="922"/>
    </location>
</feature>
<feature type="region of interest" description="Disordered" evidence="2">
    <location>
        <begin position="1"/>
        <end position="150"/>
    </location>
</feature>
<comment type="caution">
    <text evidence="4">The sequence shown here is derived from an EMBL/GenBank/DDBJ whole genome shotgun (WGS) entry which is preliminary data.</text>
</comment>
<feature type="compositionally biased region" description="Polar residues" evidence="2">
    <location>
        <begin position="885"/>
        <end position="903"/>
    </location>
</feature>
<dbReference type="EMBL" id="MCFL01000006">
    <property type="protein sequence ID" value="ORZ39194.1"/>
    <property type="molecule type" value="Genomic_DNA"/>
</dbReference>
<dbReference type="Gene3D" id="3.30.160.60">
    <property type="entry name" value="Classic Zinc Finger"/>
    <property type="match status" value="1"/>
</dbReference>
<keyword evidence="1" id="KW-0479">Metal-binding</keyword>
<organism evidence="4 5">
    <name type="scientific">Catenaria anguillulae PL171</name>
    <dbReference type="NCBI Taxonomy" id="765915"/>
    <lineage>
        <taxon>Eukaryota</taxon>
        <taxon>Fungi</taxon>
        <taxon>Fungi incertae sedis</taxon>
        <taxon>Blastocladiomycota</taxon>
        <taxon>Blastocladiomycetes</taxon>
        <taxon>Blastocladiales</taxon>
        <taxon>Catenariaceae</taxon>
        <taxon>Catenaria</taxon>
    </lineage>
</organism>
<keyword evidence="5" id="KW-1185">Reference proteome</keyword>
<dbReference type="PROSITE" id="PS50157">
    <property type="entry name" value="ZINC_FINGER_C2H2_2"/>
    <property type="match status" value="1"/>
</dbReference>
<dbReference type="GO" id="GO:0008270">
    <property type="term" value="F:zinc ion binding"/>
    <property type="evidence" value="ECO:0007669"/>
    <property type="project" value="UniProtKB-KW"/>
</dbReference>
<dbReference type="AlphaFoldDB" id="A0A1Y2HZ14"/>
<protein>
    <recommendedName>
        <fullName evidence="3">C2H2-type domain-containing protein</fullName>
    </recommendedName>
</protein>
<evidence type="ECO:0000313" key="5">
    <source>
        <dbReference type="Proteomes" id="UP000193411"/>
    </source>
</evidence>
<feature type="compositionally biased region" description="Basic and acidic residues" evidence="2">
    <location>
        <begin position="132"/>
        <end position="148"/>
    </location>
</feature>